<dbReference type="GO" id="GO:0046983">
    <property type="term" value="F:protein dimerization activity"/>
    <property type="evidence" value="ECO:0007669"/>
    <property type="project" value="InterPro"/>
</dbReference>
<dbReference type="Proteomes" id="UP000521868">
    <property type="component" value="Unassembled WGS sequence"/>
</dbReference>
<dbReference type="InterPro" id="IPR050482">
    <property type="entry name" value="Sensor_HK_TwoCompSys"/>
</dbReference>
<dbReference type="GO" id="GO:0016020">
    <property type="term" value="C:membrane"/>
    <property type="evidence" value="ECO:0007669"/>
    <property type="project" value="InterPro"/>
</dbReference>
<dbReference type="Gene3D" id="3.30.450.40">
    <property type="match status" value="1"/>
</dbReference>
<dbReference type="InterPro" id="IPR029016">
    <property type="entry name" value="GAF-like_dom_sf"/>
</dbReference>
<evidence type="ECO:0000256" key="3">
    <source>
        <dbReference type="ARBA" id="ARBA00022553"/>
    </source>
</evidence>
<evidence type="ECO:0000313" key="11">
    <source>
        <dbReference type="EMBL" id="NKE67035.1"/>
    </source>
</evidence>
<evidence type="ECO:0000256" key="5">
    <source>
        <dbReference type="ARBA" id="ARBA00022741"/>
    </source>
</evidence>
<dbReference type="EC" id="2.7.13.3" evidence="2"/>
<dbReference type="SUPFAM" id="SSF55781">
    <property type="entry name" value="GAF domain-like"/>
    <property type="match status" value="1"/>
</dbReference>
<keyword evidence="7" id="KW-0067">ATP-binding</keyword>
<dbReference type="Gene3D" id="1.20.5.1930">
    <property type="match status" value="1"/>
</dbReference>
<dbReference type="InterPro" id="IPR003018">
    <property type="entry name" value="GAF"/>
</dbReference>
<evidence type="ECO:0000259" key="10">
    <source>
        <dbReference type="SMART" id="SM00387"/>
    </source>
</evidence>
<dbReference type="CDD" id="cd16917">
    <property type="entry name" value="HATPase_UhpB-NarQ-NarX-like"/>
    <property type="match status" value="1"/>
</dbReference>
<keyword evidence="3" id="KW-0597">Phosphoprotein</keyword>
<dbReference type="InterPro" id="IPR003594">
    <property type="entry name" value="HATPase_dom"/>
</dbReference>
<accession>A0A7X6DH52</accession>
<dbReference type="Pfam" id="PF02518">
    <property type="entry name" value="HATPase_c"/>
    <property type="match status" value="1"/>
</dbReference>
<evidence type="ECO:0000313" key="12">
    <source>
        <dbReference type="Proteomes" id="UP000521868"/>
    </source>
</evidence>
<comment type="catalytic activity">
    <reaction evidence="1">
        <text>ATP + protein L-histidine = ADP + protein N-phospho-L-histidine.</text>
        <dbReference type="EC" id="2.7.13.3"/>
    </reaction>
</comment>
<dbReference type="SMART" id="SM00065">
    <property type="entry name" value="GAF"/>
    <property type="match status" value="1"/>
</dbReference>
<dbReference type="SMART" id="SM00387">
    <property type="entry name" value="HATPase_c"/>
    <property type="match status" value="1"/>
</dbReference>
<dbReference type="InterPro" id="IPR036890">
    <property type="entry name" value="HATPase_C_sf"/>
</dbReference>
<keyword evidence="8" id="KW-0902">Two-component regulatory system</keyword>
<dbReference type="Pfam" id="PF13185">
    <property type="entry name" value="GAF_2"/>
    <property type="match status" value="1"/>
</dbReference>
<dbReference type="SUPFAM" id="SSF55874">
    <property type="entry name" value="ATPase domain of HSP90 chaperone/DNA topoisomerase II/histidine kinase"/>
    <property type="match status" value="1"/>
</dbReference>
<reference evidence="11 12" key="1">
    <citation type="journal article" date="2020" name="Nature">
        <title>Bacterial chemolithoautotrophy via manganese oxidation.</title>
        <authorList>
            <person name="Yu H."/>
            <person name="Leadbetter J.R."/>
        </authorList>
    </citation>
    <scope>NUCLEOTIDE SEQUENCE [LARGE SCALE GENOMIC DNA]</scope>
    <source>
        <strain evidence="11 12">RBP-1</strain>
    </source>
</reference>
<evidence type="ECO:0000256" key="2">
    <source>
        <dbReference type="ARBA" id="ARBA00012438"/>
    </source>
</evidence>
<comment type="caution">
    <text evidence="11">The sequence shown here is derived from an EMBL/GenBank/DDBJ whole genome shotgun (WGS) entry which is preliminary data.</text>
</comment>
<evidence type="ECO:0000256" key="4">
    <source>
        <dbReference type="ARBA" id="ARBA00022679"/>
    </source>
</evidence>
<dbReference type="InterPro" id="IPR011712">
    <property type="entry name" value="Sig_transdc_His_kin_sub3_dim/P"/>
</dbReference>
<name>A0A7X6DH52_9BURK</name>
<keyword evidence="12" id="KW-1185">Reference proteome</keyword>
<protein>
    <recommendedName>
        <fullName evidence="2">histidine kinase</fullName>
        <ecNumber evidence="2">2.7.13.3</ecNumber>
    </recommendedName>
</protein>
<dbReference type="PANTHER" id="PTHR24421">
    <property type="entry name" value="NITRATE/NITRITE SENSOR PROTEIN NARX-RELATED"/>
    <property type="match status" value="1"/>
</dbReference>
<dbReference type="AlphaFoldDB" id="A0A7X6DH52"/>
<dbReference type="Pfam" id="PF07730">
    <property type="entry name" value="HisKA_3"/>
    <property type="match status" value="1"/>
</dbReference>
<keyword evidence="5" id="KW-0547">Nucleotide-binding</keyword>
<evidence type="ECO:0000256" key="7">
    <source>
        <dbReference type="ARBA" id="ARBA00022840"/>
    </source>
</evidence>
<organism evidence="11 12">
    <name type="scientific">Ramlibacter lithotrophicus</name>
    <dbReference type="NCBI Taxonomy" id="2606681"/>
    <lineage>
        <taxon>Bacteria</taxon>
        <taxon>Pseudomonadati</taxon>
        <taxon>Pseudomonadota</taxon>
        <taxon>Betaproteobacteria</taxon>
        <taxon>Burkholderiales</taxon>
        <taxon>Comamonadaceae</taxon>
        <taxon>Ramlibacter</taxon>
    </lineage>
</organism>
<gene>
    <name evidence="11" type="ORF">RAMLITH_14495</name>
</gene>
<dbReference type="Gene3D" id="3.30.565.10">
    <property type="entry name" value="Histidine kinase-like ATPase, C-terminal domain"/>
    <property type="match status" value="1"/>
</dbReference>
<sequence length="462" mass="50126">MHRAPRLRVGTDYRSARRMRLSPRRGSGHYPEWVWMGRSPRGLLLGDTPHGSRQAKTIESRCHCQPPAPSLFRRTNSVIADSAAGGADPAILAEITAGLAAGQELRELLERFLEPVVRLAQAQGGAVRMLSLAGEGFELVSSIGLAPDVEKQEHWVSSHCGFCGVASDEARTVWSTDLSACARRSRGAFFGRECRGALAVPLQHRGRVLGVYNLFFDAGHQPGPAVAPLLRSVGDLLGLALDHLRLEAEHMRVTVTQERQRMAGEVHDALAQNLAFVKLRLPLLRDAIETHHDQDALRYLDEVRDTVGDAHSSLREIITHFRTRGEAGGLNAALESLAARFGVRTGIALQLINRMPQLRMNSEAEADVYYIVQEALANVEHHARARHGWLRVEPAPAGAEIRIEDDGVGVAGASGSPGHHGVEIMRERAQRLGAELTLDARRGGGTVVRLVLPVANGEGGAA</sequence>
<evidence type="ECO:0000256" key="8">
    <source>
        <dbReference type="ARBA" id="ARBA00023012"/>
    </source>
</evidence>
<feature type="domain" description="GAF" evidence="9">
    <location>
        <begin position="104"/>
        <end position="251"/>
    </location>
</feature>
<feature type="domain" description="Histidine kinase/HSP90-like ATPase" evidence="10">
    <location>
        <begin position="363"/>
        <end position="456"/>
    </location>
</feature>
<keyword evidence="6" id="KW-0418">Kinase</keyword>
<dbReference type="PANTHER" id="PTHR24421:SF10">
    <property type="entry name" value="NITRATE_NITRITE SENSOR PROTEIN NARQ"/>
    <property type="match status" value="1"/>
</dbReference>
<keyword evidence="4" id="KW-0808">Transferase</keyword>
<proteinExistence type="predicted"/>
<dbReference type="GO" id="GO:0000155">
    <property type="term" value="F:phosphorelay sensor kinase activity"/>
    <property type="evidence" value="ECO:0007669"/>
    <property type="project" value="InterPro"/>
</dbReference>
<evidence type="ECO:0000256" key="6">
    <source>
        <dbReference type="ARBA" id="ARBA00022777"/>
    </source>
</evidence>
<dbReference type="EMBL" id="VTOX01000005">
    <property type="protein sequence ID" value="NKE67035.1"/>
    <property type="molecule type" value="Genomic_DNA"/>
</dbReference>
<evidence type="ECO:0000256" key="1">
    <source>
        <dbReference type="ARBA" id="ARBA00000085"/>
    </source>
</evidence>
<dbReference type="GO" id="GO:0005524">
    <property type="term" value="F:ATP binding"/>
    <property type="evidence" value="ECO:0007669"/>
    <property type="project" value="UniProtKB-KW"/>
</dbReference>
<evidence type="ECO:0000259" key="9">
    <source>
        <dbReference type="SMART" id="SM00065"/>
    </source>
</evidence>